<evidence type="ECO:0000256" key="1">
    <source>
        <dbReference type="SAM" id="MobiDB-lite"/>
    </source>
</evidence>
<protein>
    <recommendedName>
        <fullName evidence="5">DUF4230 domain-containing protein</fullName>
    </recommendedName>
</protein>
<accession>A0ABT3X4N9</accession>
<feature type="compositionally biased region" description="Basic and acidic residues" evidence="1">
    <location>
        <begin position="32"/>
        <end position="54"/>
    </location>
</feature>
<organism evidence="3 4">
    <name type="scientific">Tumebacillus lacus</name>
    <dbReference type="NCBI Taxonomy" id="2995335"/>
    <lineage>
        <taxon>Bacteria</taxon>
        <taxon>Bacillati</taxon>
        <taxon>Bacillota</taxon>
        <taxon>Bacilli</taxon>
        <taxon>Bacillales</taxon>
        <taxon>Alicyclobacillaceae</taxon>
        <taxon>Tumebacillus</taxon>
    </lineage>
</organism>
<comment type="caution">
    <text evidence="3">The sequence shown here is derived from an EMBL/GenBank/DDBJ whole genome shotgun (WGS) entry which is preliminary data.</text>
</comment>
<feature type="transmembrane region" description="Helical" evidence="2">
    <location>
        <begin position="96"/>
        <end position="119"/>
    </location>
</feature>
<dbReference type="Proteomes" id="UP001208017">
    <property type="component" value="Unassembled WGS sequence"/>
</dbReference>
<reference evidence="3 4" key="1">
    <citation type="submission" date="2022-11" db="EMBL/GenBank/DDBJ databases">
        <title>Study of microbial diversity in lake waters.</title>
        <authorList>
            <person name="Zhang J."/>
        </authorList>
    </citation>
    <scope>NUCLEOTIDE SEQUENCE [LARGE SCALE GENOMIC DNA]</scope>
    <source>
        <strain evidence="3 4">DT12</strain>
    </source>
</reference>
<keyword evidence="2" id="KW-0812">Transmembrane</keyword>
<dbReference type="EMBL" id="JAPMLT010000005">
    <property type="protein sequence ID" value="MCX7570550.1"/>
    <property type="molecule type" value="Genomic_DNA"/>
</dbReference>
<name>A0ABT3X4N9_9BACL</name>
<evidence type="ECO:0000256" key="2">
    <source>
        <dbReference type="SAM" id="Phobius"/>
    </source>
</evidence>
<sequence>MKDEEYEVGNSSDTELPSRSAKHKKRGGNVLERVKRIGDKAKAKPPHKEEERETAFYEALQTYREQAAGTALAETLVEPLPEEDRRERRGRFSRRLIVGLLACSLLINLGQGILVYKLIQKGIEKDNTFATPQPTPVTTPKPVPDVVRIVQPIHWTPQQLSGISKDRRTTMEETFTLLYNNQRFAKGNLNMLYVSGLNSFVVHHDGSLGVSVFLHNGYLKNFTPKAATVSIYYQNRLMVSGTFEKKIPQLMAGEIYLVDLLFKPDDIRDPDTVDKLALAQGELAKMRFDVRISYDNVITKDLVEEVWMILTPQVALAPKLPQ</sequence>
<proteinExistence type="predicted"/>
<evidence type="ECO:0000313" key="3">
    <source>
        <dbReference type="EMBL" id="MCX7570550.1"/>
    </source>
</evidence>
<dbReference type="RefSeq" id="WP_267151802.1">
    <property type="nucleotide sequence ID" value="NZ_JAPMLT010000005.1"/>
</dbReference>
<keyword evidence="2" id="KW-0472">Membrane</keyword>
<keyword evidence="2" id="KW-1133">Transmembrane helix</keyword>
<gene>
    <name evidence="3" type="ORF">OS242_11305</name>
</gene>
<keyword evidence="4" id="KW-1185">Reference proteome</keyword>
<feature type="region of interest" description="Disordered" evidence="1">
    <location>
        <begin position="1"/>
        <end position="54"/>
    </location>
</feature>
<evidence type="ECO:0008006" key="5">
    <source>
        <dbReference type="Google" id="ProtNLM"/>
    </source>
</evidence>
<evidence type="ECO:0000313" key="4">
    <source>
        <dbReference type="Proteomes" id="UP001208017"/>
    </source>
</evidence>